<dbReference type="InterPro" id="IPR006047">
    <property type="entry name" value="GH13_cat_dom"/>
</dbReference>
<organism evidence="4 5">
    <name type="scientific">Ooceraea biroi</name>
    <name type="common">Clonal raider ant</name>
    <name type="synonym">Cerapachys biroi</name>
    <dbReference type="NCBI Taxonomy" id="2015173"/>
    <lineage>
        <taxon>Eukaryota</taxon>
        <taxon>Metazoa</taxon>
        <taxon>Ecdysozoa</taxon>
        <taxon>Arthropoda</taxon>
        <taxon>Hexapoda</taxon>
        <taxon>Insecta</taxon>
        <taxon>Pterygota</taxon>
        <taxon>Neoptera</taxon>
        <taxon>Endopterygota</taxon>
        <taxon>Hymenoptera</taxon>
        <taxon>Apocrita</taxon>
        <taxon>Aculeata</taxon>
        <taxon>Formicoidea</taxon>
        <taxon>Formicidae</taxon>
        <taxon>Dorylinae</taxon>
        <taxon>Ooceraea</taxon>
    </lineage>
</organism>
<name>A0A3L8E2B6_OOCBI</name>
<feature type="domain" description="Glycosyl hydrolase family 13 catalytic" evidence="3">
    <location>
        <begin position="152"/>
        <end position="409"/>
    </location>
</feature>
<keyword evidence="2" id="KW-0812">Transmembrane</keyword>
<reference evidence="4 5" key="1">
    <citation type="journal article" date="2018" name="Genome Res.">
        <title>The genomic architecture and molecular evolution of ant odorant receptors.</title>
        <authorList>
            <person name="McKenzie S.K."/>
            <person name="Kronauer D.J.C."/>
        </authorList>
    </citation>
    <scope>NUCLEOTIDE SEQUENCE [LARGE SCALE GENOMIC DNA]</scope>
    <source>
        <strain evidence="4">Clonal line C1</strain>
    </source>
</reference>
<protein>
    <recommendedName>
        <fullName evidence="3">Glycosyl hydrolase family 13 catalytic domain-containing protein</fullName>
    </recommendedName>
</protein>
<evidence type="ECO:0000256" key="2">
    <source>
        <dbReference type="SAM" id="Phobius"/>
    </source>
</evidence>
<feature type="region of interest" description="Disordered" evidence="1">
    <location>
        <begin position="13"/>
        <end position="32"/>
    </location>
</feature>
<dbReference type="InterPro" id="IPR017853">
    <property type="entry name" value="GH"/>
</dbReference>
<dbReference type="AlphaFoldDB" id="A0A3L8E2B6"/>
<keyword evidence="2" id="KW-1133">Transmembrane helix</keyword>
<dbReference type="EMBL" id="QOIP01000001">
    <property type="protein sequence ID" value="RLU26339.1"/>
    <property type="molecule type" value="Genomic_DNA"/>
</dbReference>
<accession>A0A3L8E2B6</accession>
<evidence type="ECO:0000259" key="3">
    <source>
        <dbReference type="SMART" id="SM00642"/>
    </source>
</evidence>
<dbReference type="SMART" id="SM00642">
    <property type="entry name" value="Aamy"/>
    <property type="match status" value="1"/>
</dbReference>
<evidence type="ECO:0000256" key="1">
    <source>
        <dbReference type="SAM" id="MobiDB-lite"/>
    </source>
</evidence>
<dbReference type="Proteomes" id="UP000279307">
    <property type="component" value="Chromosome 1"/>
</dbReference>
<dbReference type="Gene3D" id="3.20.20.80">
    <property type="entry name" value="Glycosidases"/>
    <property type="match status" value="1"/>
</dbReference>
<feature type="transmembrane region" description="Helical" evidence="2">
    <location>
        <begin position="95"/>
        <end position="116"/>
    </location>
</feature>
<sequence>MCMTKCFFLEPSSRDPMVESTSSSGSSSDTNEPVCAQLLTQLNTAYQHLAPDAQALFYNQENGGKPPLVGIQLVVPKSPKDYHFMKWNWPLIRKTCYWSLMSILTGCTALVIGIIATMPKGCDPPVEWWQVAPSTRYSQPPFKIQRKAPTDRRFSWNNHAVDYLKGLGVRAIRLNSIFPALHYPEYYSNINSMTDVNKELGTLEDFIVLAREIHKRNMSLVLDLPLYPFVKNSNDEDALTAKINETERAFRNRRDTANDAILHEEKPKDKCSPVTLITDNILLVRPYESGSRGEWMNRLIDVTLHVMNDTKDIKAQIENITKGMLFEKASYPWIHWSIGGVDIGRVASAMSVKNASVAASLLTMILPGTTNIFYGDEIGIEDCDCQDHKDLAHVHNLVPMYWEKKDNSDSSFSTLGITTWLPEAGKPVETI</sequence>
<proteinExistence type="predicted"/>
<gene>
    <name evidence="4" type="ORF">DMN91_000133</name>
</gene>
<dbReference type="OrthoDB" id="1740265at2759"/>
<comment type="caution">
    <text evidence="4">The sequence shown here is derived from an EMBL/GenBank/DDBJ whole genome shotgun (WGS) entry which is preliminary data.</text>
</comment>
<keyword evidence="2" id="KW-0472">Membrane</keyword>
<evidence type="ECO:0000313" key="4">
    <source>
        <dbReference type="EMBL" id="RLU26339.1"/>
    </source>
</evidence>
<dbReference type="CDD" id="cd00551">
    <property type="entry name" value="AmyAc_family"/>
    <property type="match status" value="1"/>
</dbReference>
<dbReference type="PANTHER" id="PTHR10357:SF225">
    <property type="entry name" value="MALTASE 1-LIKE PROTEIN"/>
    <property type="match status" value="1"/>
</dbReference>
<dbReference type="Pfam" id="PF00128">
    <property type="entry name" value="Alpha-amylase"/>
    <property type="match status" value="1"/>
</dbReference>
<dbReference type="SUPFAM" id="SSF51445">
    <property type="entry name" value="(Trans)glycosidases"/>
    <property type="match status" value="1"/>
</dbReference>
<evidence type="ECO:0000313" key="5">
    <source>
        <dbReference type="Proteomes" id="UP000279307"/>
    </source>
</evidence>
<dbReference type="GO" id="GO:0005975">
    <property type="term" value="P:carbohydrate metabolic process"/>
    <property type="evidence" value="ECO:0007669"/>
    <property type="project" value="InterPro"/>
</dbReference>
<dbReference type="PANTHER" id="PTHR10357">
    <property type="entry name" value="ALPHA-AMYLASE FAMILY MEMBER"/>
    <property type="match status" value="1"/>
</dbReference>